<organism evidence="3">
    <name type="scientific">Schistosoma curassoni</name>
    <dbReference type="NCBI Taxonomy" id="6186"/>
    <lineage>
        <taxon>Eukaryota</taxon>
        <taxon>Metazoa</taxon>
        <taxon>Spiralia</taxon>
        <taxon>Lophotrochozoa</taxon>
        <taxon>Platyhelminthes</taxon>
        <taxon>Trematoda</taxon>
        <taxon>Digenea</taxon>
        <taxon>Strigeidida</taxon>
        <taxon>Schistosomatoidea</taxon>
        <taxon>Schistosomatidae</taxon>
        <taxon>Schistosoma</taxon>
    </lineage>
</organism>
<proteinExistence type="predicted"/>
<dbReference type="AlphaFoldDB" id="A0A183JXE4"/>
<name>A0A183JXE4_9TREM</name>
<sequence>MASIEKPITFPYANLNELLLDYVKYTDFECSNKVKLREIFHQDIKSSTTLLRRPSPMRNKGYSDNNSLTSCDAGLEDGQKLVLWQVTLV</sequence>
<reference evidence="3" key="1">
    <citation type="submission" date="2016-06" db="UniProtKB">
        <authorList>
            <consortium name="WormBaseParasite"/>
        </authorList>
    </citation>
    <scope>IDENTIFICATION</scope>
</reference>
<dbReference type="WBParaSite" id="SCUD_0000739101-mRNA-1">
    <property type="protein sequence ID" value="SCUD_0000739101-mRNA-1"/>
    <property type="gene ID" value="SCUD_0000739101"/>
</dbReference>
<protein>
    <submittedName>
        <fullName evidence="3">LisH domain-containing protein</fullName>
    </submittedName>
</protein>
<dbReference type="Proteomes" id="UP000279833">
    <property type="component" value="Unassembled WGS sequence"/>
</dbReference>
<evidence type="ECO:0000313" key="1">
    <source>
        <dbReference type="EMBL" id="VDP26038.1"/>
    </source>
</evidence>
<evidence type="ECO:0000313" key="3">
    <source>
        <dbReference type="WBParaSite" id="SCUD_0000739101-mRNA-1"/>
    </source>
</evidence>
<evidence type="ECO:0000313" key="2">
    <source>
        <dbReference type="Proteomes" id="UP000279833"/>
    </source>
</evidence>
<keyword evidence="2" id="KW-1185">Reference proteome</keyword>
<reference evidence="1 2" key="2">
    <citation type="submission" date="2018-11" db="EMBL/GenBank/DDBJ databases">
        <authorList>
            <consortium name="Pathogen Informatics"/>
        </authorList>
    </citation>
    <scope>NUCLEOTIDE SEQUENCE [LARGE SCALE GENOMIC DNA]</scope>
    <source>
        <strain evidence="1">Dakar</strain>
        <strain evidence="2">Dakar, Senegal</strain>
    </source>
</reference>
<gene>
    <name evidence="1" type="ORF">SCUD_LOCUS7391</name>
</gene>
<dbReference type="EMBL" id="UZAK01032330">
    <property type="protein sequence ID" value="VDP26038.1"/>
    <property type="molecule type" value="Genomic_DNA"/>
</dbReference>
<accession>A0A183JXE4</accession>